<keyword evidence="4" id="KW-1185">Reference proteome</keyword>
<dbReference type="InterPro" id="IPR013424">
    <property type="entry name" value="Ice-binding_C"/>
</dbReference>
<feature type="domain" description="Ice-binding protein C-terminal" evidence="2">
    <location>
        <begin position="188"/>
        <end position="211"/>
    </location>
</feature>
<feature type="signal peptide" evidence="1">
    <location>
        <begin position="1"/>
        <end position="23"/>
    </location>
</feature>
<keyword evidence="1" id="KW-0732">Signal</keyword>
<dbReference type="OrthoDB" id="9867850at2"/>
<organism evidence="3 4">
    <name type="scientific">Pseudoduganella ginsengisoli</name>
    <dbReference type="NCBI Taxonomy" id="1462440"/>
    <lineage>
        <taxon>Bacteria</taxon>
        <taxon>Pseudomonadati</taxon>
        <taxon>Pseudomonadota</taxon>
        <taxon>Betaproteobacteria</taxon>
        <taxon>Burkholderiales</taxon>
        <taxon>Oxalobacteraceae</taxon>
        <taxon>Telluria group</taxon>
        <taxon>Pseudoduganella</taxon>
    </lineage>
</organism>
<sequence>MESIMKKSLYAAGFLVLAGAAQAAPVVAAGSDYSVYVAGQLSGNGLHMTNTFDGMTETFTRAGETLSVNDTETGLGSGLHRITVNVDATGDLFPVPFEAGNTGIGIDGNGLDLLGNVFLEDAFIHFYINGADVFTTEDLADTYRALFSGAWDGKFAGADLAFTVDNLGGAGINGIGLEFLVSDIPDATVPEPGSLALAGAALLAMAAARRRRS</sequence>
<feature type="chain" id="PRO_5026897788" evidence="1">
    <location>
        <begin position="24"/>
        <end position="213"/>
    </location>
</feature>
<accession>A0A6L6PU12</accession>
<proteinExistence type="predicted"/>
<gene>
    <name evidence="3" type="ORF">GM668_01335</name>
</gene>
<dbReference type="Proteomes" id="UP000484015">
    <property type="component" value="Unassembled WGS sequence"/>
</dbReference>
<evidence type="ECO:0000256" key="1">
    <source>
        <dbReference type="SAM" id="SignalP"/>
    </source>
</evidence>
<evidence type="ECO:0000259" key="2">
    <source>
        <dbReference type="Pfam" id="PF07589"/>
    </source>
</evidence>
<protein>
    <submittedName>
        <fullName evidence="3">PEP-CTERM sorting domain-containing protein</fullName>
    </submittedName>
</protein>
<dbReference type="AlphaFoldDB" id="A0A6L6PU12"/>
<dbReference type="NCBIfam" id="TIGR02595">
    <property type="entry name" value="PEP_CTERM"/>
    <property type="match status" value="1"/>
</dbReference>
<comment type="caution">
    <text evidence="3">The sequence shown here is derived from an EMBL/GenBank/DDBJ whole genome shotgun (WGS) entry which is preliminary data.</text>
</comment>
<reference evidence="3 4" key="1">
    <citation type="submission" date="2019-11" db="EMBL/GenBank/DDBJ databases">
        <title>Type strains purchased from KCTC, JCM and DSMZ.</title>
        <authorList>
            <person name="Lu H."/>
        </authorList>
    </citation>
    <scope>NUCLEOTIDE SEQUENCE [LARGE SCALE GENOMIC DNA]</scope>
    <source>
        <strain evidence="3 4">KCTC 42409</strain>
    </source>
</reference>
<evidence type="ECO:0000313" key="3">
    <source>
        <dbReference type="EMBL" id="MTW00721.1"/>
    </source>
</evidence>
<dbReference type="EMBL" id="WNLA01000001">
    <property type="protein sequence ID" value="MTW00721.1"/>
    <property type="molecule type" value="Genomic_DNA"/>
</dbReference>
<name>A0A6L6PU12_9BURK</name>
<evidence type="ECO:0000313" key="4">
    <source>
        <dbReference type="Proteomes" id="UP000484015"/>
    </source>
</evidence>
<dbReference type="Pfam" id="PF07589">
    <property type="entry name" value="PEP-CTERM"/>
    <property type="match status" value="1"/>
</dbReference>